<evidence type="ECO:0000256" key="14">
    <source>
        <dbReference type="PROSITE-ProRule" id="PRU00169"/>
    </source>
</evidence>
<dbReference type="InterPro" id="IPR036097">
    <property type="entry name" value="HisK_dim/P_sf"/>
</dbReference>
<dbReference type="InterPro" id="IPR036890">
    <property type="entry name" value="HATPase_C_sf"/>
</dbReference>
<dbReference type="Gene3D" id="1.20.1280.290">
    <property type="match status" value="2"/>
</dbReference>
<evidence type="ECO:0000259" key="17">
    <source>
        <dbReference type="PROSITE" id="PS50109"/>
    </source>
</evidence>
<feature type="transmembrane region" description="Helical" evidence="15">
    <location>
        <begin position="107"/>
        <end position="126"/>
    </location>
</feature>
<keyword evidence="8" id="KW-0762">Sugar transport</keyword>
<evidence type="ECO:0000256" key="13">
    <source>
        <dbReference type="ARBA" id="ARBA00023136"/>
    </source>
</evidence>
<dbReference type="PROSITE" id="PS50110">
    <property type="entry name" value="RESPONSE_REGULATORY"/>
    <property type="match status" value="1"/>
</dbReference>
<feature type="transmembrane region" description="Helical" evidence="15">
    <location>
        <begin position="172"/>
        <end position="191"/>
    </location>
</feature>
<evidence type="ECO:0000313" key="20">
    <source>
        <dbReference type="Proteomes" id="UP000241769"/>
    </source>
</evidence>
<evidence type="ECO:0000256" key="11">
    <source>
        <dbReference type="ARBA" id="ARBA00022989"/>
    </source>
</evidence>
<dbReference type="Gene3D" id="3.30.450.40">
    <property type="match status" value="1"/>
</dbReference>
<feature type="domain" description="Protein kinase" evidence="16">
    <location>
        <begin position="304"/>
        <end position="559"/>
    </location>
</feature>
<dbReference type="InterPro" id="IPR027417">
    <property type="entry name" value="P-loop_NTPase"/>
</dbReference>
<keyword evidence="10" id="KW-0677">Repeat</keyword>
<gene>
    <name evidence="19" type="ORF">PROFUN_07355</name>
</gene>
<dbReference type="FunFam" id="3.30.565.10:FF:000010">
    <property type="entry name" value="Sensor histidine kinase RcsC"/>
    <property type="match status" value="1"/>
</dbReference>
<keyword evidence="7 14" id="KW-0597">Phosphoprotein</keyword>
<dbReference type="Gene3D" id="3.30.565.10">
    <property type="entry name" value="Histidine kinase-like ATPase, C-terminal domain"/>
    <property type="match status" value="1"/>
</dbReference>
<dbReference type="EMBL" id="MDYQ01000053">
    <property type="protein sequence ID" value="PRP84970.1"/>
    <property type="molecule type" value="Genomic_DNA"/>
</dbReference>
<dbReference type="Pfam" id="PF13191">
    <property type="entry name" value="AAA_16"/>
    <property type="match status" value="1"/>
</dbReference>
<evidence type="ECO:0000313" key="19">
    <source>
        <dbReference type="EMBL" id="PRP84970.1"/>
    </source>
</evidence>
<dbReference type="Gene3D" id="3.40.50.2300">
    <property type="match status" value="1"/>
</dbReference>
<dbReference type="InterPro" id="IPR000719">
    <property type="entry name" value="Prot_kinase_dom"/>
</dbReference>
<dbReference type="PANTHER" id="PTHR43642">
    <property type="entry name" value="HYBRID SIGNAL TRANSDUCTION HISTIDINE KINASE G"/>
    <property type="match status" value="1"/>
</dbReference>
<sequence>MEQSNTTLTFGAEHPGLLGLVSVIATFLSIGLCASPYKSIRDIQTTGTTGTVPWLPLFFNLFNSILASLYGYVSGNSTVLYVNTINIFTSSYFVFIYYVYSKDKNNVLMWLSGGALFVLALLYHISVRVDTESAQTHIGIISNLFTLCMFAAPLATMGTVIRTRDASSIIKLLAITSFACSVSWLIFGLMVEDIYIQLPNFVGLILSGLQIGLVYTYGARPLSEKALPEYMISSSSNRWGRQMLSKDKGVRRTVLKHTVRCHGSVLNTMIPRLHDSKTQQQYGSTSVSMDILDSNDSGQIDRNIQLTECIHQGETTTIWRAIREENRERLVVKLERGTDTNRLYKEWTFAKKLRGTSCIVDYEGVGWHSGHPCLVMKDEQNLFSLESVKFSVLDVVHIGLQIVDAIRIIHGRGTLHHSLSPRHILWDGSLDHPVKLIDFRNACISSKHRIGEINTRLDIEKLRWLPSEQLGRTNKEADYRADFYSFGAILYKLATGSHHVTSNDTADVIYAIMAGNVREPSQINDKIPARLNKMIMKLLSKDASDRYQSTYGIKYDLQLCLDEKTASTTRLAEKDIPTTFQPPTRIYGRTKEKNQMMEQYNRLVVDITSDSLILLSGASGVGKTSLVQSMLLESTKRHHWHVSTKPDQYTLGTPYSSLCQLIVSLLNKTLALDAEKLEKVKKSLDRVLAGKAKPLVDLLPEMEGLIGMQPAVTEVGPNECYNRLKLLFHTFLSTLAVQQGPIILYFDDIQWADDFSLKMMLDLSGDVLPQMILIMAYRTGELKNETLHLIDQVKEKRAVLHLELPPLSTTELSDVIRQKTEGNPFDISTFVSLLCDREILSFDHDHGHWKWDLLNVKGMPTMENASKMMTSRMEQLNPQTRSMLSFAAIAGEQCDLDMLTQLTEWDLQHVVKYVWPAVRDGFLLMKGGGEYSLEFGEESEIRKLASSPLRFPHDRVQRAAFDLISPVDLPRFHLLIARILNLRSSSASSSSSASDLLLFDCLTHYLQCESLLTDEGERLNVCQMCDVGAHRAASNSAYSGANSYASLGVRLLPENSWKTHYELSLRLRKILVWTEYLCERYDKAEAMYEDIMSHCQSTQDKISVCRIQIEQYEQQNRFMDCLNVGIKCLSWLSLDLYSPTADSTIIQERLTAESDKLYTFLAGRKTSDLYDLPEVTDNLMREAQSIFNLIWTSSYCIGNPTFCGYLSTFALNLSLSCGLSMESPTALCNFAFTRHDTSQAKLTFDLASLAISLLKSRFPNERQSYRCQSVFACGISPRIMPLSQSVTLLDVNFKVAWERGDVTYAAYICHQALTYRYYSGRPLREASAVYERHVKFLEKYNPMALGYCHGITSALRYHLGNDTLTEEQFLSKNDNILNRGMWYIGKTQTLIWLNDVTPSEQFRIVDTCLQFMAIATGYTTTETLFCACFVLLRCLRSRFISTLPRNRQEETRERIEMVMNHMREVTKMSQVNNQHKLSILEGMIAWNDGRMMDVISHLEAAAEQAREGMVIHYQALANELSAHVWKSLGKMRYADFNHREALRLYDMWGSKAKTSQLSKHSTPLTSPVMADDDSLLDMEVVAKSTKVVTADMNLEQMLDAMLKLVIQNSAAQRAFFLLPDGDGDLLLLAEGNSEGFTKQVIVEHASVDLPLLGIEIDAYIQVNQVKSIMCLPIVMKGKEQSKGEMKAVIYLDSSMSEGVFSEKRAKVVRIIASQMVVLLENAKFAQLLESERKSKELVGELELNRKSLEEFIDVLCHELRNPLNGIYGSKQLLEENVERLKSRAKTRDAEDIRIMREIEELTEAISISCDHLKEIVDTVLHSSKMNINAKQIDLREIPFRPAAVMRKVELMFHARMIEKGFQWSCNSADPLLQDLSVIGDPQRLSQILINLISNSVKFTEKGGVTVMCGCERLDEESRKKNDIDDIWLKDAEEKVILSFEVRDTGIGLTEEEAKNLFKRFSQANSEISGKYGGSGLGLNITKEIVERMGGKITMESRLGIGTAVQFFVLCRLSANHSDKAVATQPALKKRKMEVQLATVSHGLGKSVLVVEDNPINWKLLKKILEAVGYHVEVAVNGKEAWDRVCALYSSRSTMFHCILMDFEMPVMNGVECTQKIRQLEKENSHPAVPIIGVSANARSAHTQIAIDIGMNSYVTKPFQKQDIYTAIDQEAYLTTMRGKTGNS</sequence>
<feature type="modified residue" description="4-aspartylphosphate" evidence="14">
    <location>
        <position position="2101"/>
    </location>
</feature>
<dbReference type="InterPro" id="IPR004316">
    <property type="entry name" value="SWEET_rpt"/>
</dbReference>
<evidence type="ECO:0000256" key="9">
    <source>
        <dbReference type="ARBA" id="ARBA00022692"/>
    </source>
</evidence>
<dbReference type="SUPFAM" id="SSF52172">
    <property type="entry name" value="CheY-like"/>
    <property type="match status" value="1"/>
</dbReference>
<keyword evidence="6" id="KW-1003">Cell membrane</keyword>
<dbReference type="SMART" id="SM00448">
    <property type="entry name" value="REC"/>
    <property type="match status" value="1"/>
</dbReference>
<dbReference type="GO" id="GO:0005524">
    <property type="term" value="F:ATP binding"/>
    <property type="evidence" value="ECO:0007669"/>
    <property type="project" value="InterPro"/>
</dbReference>
<dbReference type="Pfam" id="PF02518">
    <property type="entry name" value="HATPase_c"/>
    <property type="match status" value="1"/>
</dbReference>
<feature type="transmembrane region" description="Helical" evidence="15">
    <location>
        <begin position="138"/>
        <end position="160"/>
    </location>
</feature>
<feature type="domain" description="Histidine kinase" evidence="17">
    <location>
        <begin position="1754"/>
        <end position="2012"/>
    </location>
</feature>
<protein>
    <recommendedName>
        <fullName evidence="4">Sugar transporter SWEET1</fullName>
    </recommendedName>
</protein>
<dbReference type="PROSITE" id="PS50011">
    <property type="entry name" value="PROTEIN_KINASE_DOM"/>
    <property type="match status" value="1"/>
</dbReference>
<dbReference type="GO" id="GO:0000139">
    <property type="term" value="C:Golgi membrane"/>
    <property type="evidence" value="ECO:0007669"/>
    <property type="project" value="UniProtKB-SubCell"/>
</dbReference>
<dbReference type="CDD" id="cd17546">
    <property type="entry name" value="REC_hyHK_CKI1_RcsC-like"/>
    <property type="match status" value="1"/>
</dbReference>
<dbReference type="OrthoDB" id="19417at2759"/>
<evidence type="ECO:0000259" key="18">
    <source>
        <dbReference type="PROSITE" id="PS50110"/>
    </source>
</evidence>
<evidence type="ECO:0000256" key="7">
    <source>
        <dbReference type="ARBA" id="ARBA00022553"/>
    </source>
</evidence>
<feature type="domain" description="Response regulatory" evidence="18">
    <location>
        <begin position="2046"/>
        <end position="2171"/>
    </location>
</feature>
<dbReference type="SUPFAM" id="SSF55874">
    <property type="entry name" value="ATPase domain of HSP90 chaperone/DNA topoisomerase II/histidine kinase"/>
    <property type="match status" value="1"/>
</dbReference>
<dbReference type="FunFam" id="1.20.1280.290:FF:000004">
    <property type="entry name" value="Sugar transporter SWEET"/>
    <property type="match status" value="1"/>
</dbReference>
<comment type="subcellular location">
    <subcellularLocation>
        <location evidence="1">Cell membrane</location>
        <topology evidence="1">Multi-pass membrane protein</topology>
    </subcellularLocation>
    <subcellularLocation>
        <location evidence="2">Golgi apparatus membrane</location>
        <topology evidence="2">Multi-pass membrane protein</topology>
    </subcellularLocation>
</comment>
<dbReference type="Gene3D" id="1.10.287.130">
    <property type="match status" value="1"/>
</dbReference>
<dbReference type="SUPFAM" id="SSF56112">
    <property type="entry name" value="Protein kinase-like (PK-like)"/>
    <property type="match status" value="1"/>
</dbReference>
<dbReference type="InterPro" id="IPR003661">
    <property type="entry name" value="HisK_dim/P_dom"/>
</dbReference>
<evidence type="ECO:0000256" key="5">
    <source>
        <dbReference type="ARBA" id="ARBA00022448"/>
    </source>
</evidence>
<dbReference type="InterPro" id="IPR005467">
    <property type="entry name" value="His_kinase_dom"/>
</dbReference>
<keyword evidence="13 15" id="KW-0472">Membrane</keyword>
<evidence type="ECO:0000256" key="6">
    <source>
        <dbReference type="ARBA" id="ARBA00022475"/>
    </source>
</evidence>
<dbReference type="Proteomes" id="UP000241769">
    <property type="component" value="Unassembled WGS sequence"/>
</dbReference>
<dbReference type="CDD" id="cd00082">
    <property type="entry name" value="HisKA"/>
    <property type="match status" value="1"/>
</dbReference>
<dbReference type="CDD" id="cd16922">
    <property type="entry name" value="HATPase_EvgS-ArcB-TorS-like"/>
    <property type="match status" value="1"/>
</dbReference>
<evidence type="ECO:0000256" key="15">
    <source>
        <dbReference type="SAM" id="Phobius"/>
    </source>
</evidence>
<feature type="transmembrane region" description="Helical" evidence="15">
    <location>
        <begin position="79"/>
        <end position="100"/>
    </location>
</feature>
<proteinExistence type="inferred from homology"/>
<dbReference type="InterPro" id="IPR041664">
    <property type="entry name" value="AAA_16"/>
</dbReference>
<dbReference type="GO" id="GO:0005886">
    <property type="term" value="C:plasma membrane"/>
    <property type="evidence" value="ECO:0007669"/>
    <property type="project" value="UniProtKB-SubCell"/>
</dbReference>
<evidence type="ECO:0000256" key="12">
    <source>
        <dbReference type="ARBA" id="ARBA00023034"/>
    </source>
</evidence>
<keyword evidence="9 15" id="KW-0812">Transmembrane</keyword>
<dbReference type="STRING" id="1890364.A0A2P6NLY0"/>
<dbReference type="InterPro" id="IPR029016">
    <property type="entry name" value="GAF-like_dom_sf"/>
</dbReference>
<comment type="caution">
    <text evidence="19">The sequence shown here is derived from an EMBL/GenBank/DDBJ whole genome shotgun (WGS) entry which is preliminary data.</text>
</comment>
<dbReference type="InterPro" id="IPR011006">
    <property type="entry name" value="CheY-like_superfamily"/>
</dbReference>
<dbReference type="Gene3D" id="3.40.50.300">
    <property type="entry name" value="P-loop containing nucleotide triphosphate hydrolases"/>
    <property type="match status" value="1"/>
</dbReference>
<dbReference type="InterPro" id="IPR004358">
    <property type="entry name" value="Sig_transdc_His_kin-like_C"/>
</dbReference>
<name>A0A2P6NLY0_9EUKA</name>
<dbReference type="PRINTS" id="PR00344">
    <property type="entry name" value="BCTRLSENSOR"/>
</dbReference>
<evidence type="ECO:0000256" key="4">
    <source>
        <dbReference type="ARBA" id="ARBA00021741"/>
    </source>
</evidence>
<dbReference type="Pfam" id="PF00512">
    <property type="entry name" value="HisKA"/>
    <property type="match status" value="1"/>
</dbReference>
<evidence type="ECO:0000256" key="10">
    <source>
        <dbReference type="ARBA" id="ARBA00022737"/>
    </source>
</evidence>
<keyword evidence="12" id="KW-0333">Golgi apparatus</keyword>
<dbReference type="Pfam" id="PF03083">
    <property type="entry name" value="MtN3_slv"/>
    <property type="match status" value="2"/>
</dbReference>
<dbReference type="InterPro" id="IPR053159">
    <property type="entry name" value="Hybrid_Histidine_Kinase"/>
</dbReference>
<keyword evidence="5" id="KW-0813">Transport</keyword>
<dbReference type="InParanoid" id="A0A2P6NLY0"/>
<organism evidence="19 20">
    <name type="scientific">Planoprotostelium fungivorum</name>
    <dbReference type="NCBI Taxonomy" id="1890364"/>
    <lineage>
        <taxon>Eukaryota</taxon>
        <taxon>Amoebozoa</taxon>
        <taxon>Evosea</taxon>
        <taxon>Variosea</taxon>
        <taxon>Cavosteliida</taxon>
        <taxon>Cavosteliaceae</taxon>
        <taxon>Planoprotostelium</taxon>
    </lineage>
</organism>
<dbReference type="Pfam" id="PF00072">
    <property type="entry name" value="Response_reg"/>
    <property type="match status" value="1"/>
</dbReference>
<evidence type="ECO:0000259" key="16">
    <source>
        <dbReference type="PROSITE" id="PS50011"/>
    </source>
</evidence>
<comment type="similarity">
    <text evidence="3">Belongs to the SWEET sugar transporter family.</text>
</comment>
<accession>A0A2P6NLY0</accession>
<dbReference type="PANTHER" id="PTHR43642:SF1">
    <property type="entry name" value="HYBRID SIGNAL TRANSDUCTION HISTIDINE KINASE G"/>
    <property type="match status" value="1"/>
</dbReference>
<keyword evidence="11 15" id="KW-1133">Transmembrane helix</keyword>
<dbReference type="Gene3D" id="1.10.510.10">
    <property type="entry name" value="Transferase(Phosphotransferase) domain 1"/>
    <property type="match status" value="1"/>
</dbReference>
<evidence type="ECO:0000256" key="3">
    <source>
        <dbReference type="ARBA" id="ARBA00007809"/>
    </source>
</evidence>
<keyword evidence="20" id="KW-1185">Reference proteome</keyword>
<dbReference type="SUPFAM" id="SSF52540">
    <property type="entry name" value="P-loop containing nucleoside triphosphate hydrolases"/>
    <property type="match status" value="1"/>
</dbReference>
<dbReference type="InterPro" id="IPR001789">
    <property type="entry name" value="Sig_transdc_resp-reg_receiver"/>
</dbReference>
<dbReference type="SMART" id="SM00388">
    <property type="entry name" value="HisKA"/>
    <property type="match status" value="1"/>
</dbReference>
<feature type="transmembrane region" description="Helical" evidence="15">
    <location>
        <begin position="16"/>
        <end position="34"/>
    </location>
</feature>
<evidence type="ECO:0000256" key="8">
    <source>
        <dbReference type="ARBA" id="ARBA00022597"/>
    </source>
</evidence>
<dbReference type="InterPro" id="IPR003594">
    <property type="entry name" value="HATPase_dom"/>
</dbReference>
<dbReference type="GO" id="GO:0000155">
    <property type="term" value="F:phosphorelay sensor kinase activity"/>
    <property type="evidence" value="ECO:0007669"/>
    <property type="project" value="InterPro"/>
</dbReference>
<dbReference type="SMART" id="SM00387">
    <property type="entry name" value="HATPase_c"/>
    <property type="match status" value="1"/>
</dbReference>
<dbReference type="SMART" id="SM00220">
    <property type="entry name" value="S_TKc"/>
    <property type="match status" value="1"/>
</dbReference>
<feature type="transmembrane region" description="Helical" evidence="15">
    <location>
        <begin position="54"/>
        <end position="73"/>
    </location>
</feature>
<evidence type="ECO:0000256" key="1">
    <source>
        <dbReference type="ARBA" id="ARBA00004651"/>
    </source>
</evidence>
<dbReference type="InterPro" id="IPR011009">
    <property type="entry name" value="Kinase-like_dom_sf"/>
</dbReference>
<reference evidence="19 20" key="1">
    <citation type="journal article" date="2018" name="Genome Biol. Evol.">
        <title>Multiple Roots of Fruiting Body Formation in Amoebozoa.</title>
        <authorList>
            <person name="Hillmann F."/>
            <person name="Forbes G."/>
            <person name="Novohradska S."/>
            <person name="Ferling I."/>
            <person name="Riege K."/>
            <person name="Groth M."/>
            <person name="Westermann M."/>
            <person name="Marz M."/>
            <person name="Spaller T."/>
            <person name="Winckler T."/>
            <person name="Schaap P."/>
            <person name="Glockner G."/>
        </authorList>
    </citation>
    <scope>NUCLEOTIDE SEQUENCE [LARGE SCALE GENOMIC DNA]</scope>
    <source>
        <strain evidence="19 20">Jena</strain>
    </source>
</reference>
<dbReference type="SUPFAM" id="SSF47384">
    <property type="entry name" value="Homodimeric domain of signal transducing histidine kinase"/>
    <property type="match status" value="1"/>
</dbReference>
<dbReference type="PROSITE" id="PS50109">
    <property type="entry name" value="HIS_KIN"/>
    <property type="match status" value="1"/>
</dbReference>
<dbReference type="Pfam" id="PF00069">
    <property type="entry name" value="Pkinase"/>
    <property type="match status" value="1"/>
</dbReference>
<dbReference type="SUPFAM" id="SSF55781">
    <property type="entry name" value="GAF domain-like"/>
    <property type="match status" value="1"/>
</dbReference>
<evidence type="ECO:0000256" key="2">
    <source>
        <dbReference type="ARBA" id="ARBA00004653"/>
    </source>
</evidence>